<dbReference type="VEuPathDB" id="CryptoDB:Cvel_9200"/>
<evidence type="ECO:0000313" key="2">
    <source>
        <dbReference type="EMBL" id="CEM49083.1"/>
    </source>
</evidence>
<name>A0A0G4HX71_9ALVE</name>
<evidence type="ECO:0008006" key="3">
    <source>
        <dbReference type="Google" id="ProtNLM"/>
    </source>
</evidence>
<dbReference type="EMBL" id="CDMZ01004228">
    <property type="protein sequence ID" value="CEM49083.1"/>
    <property type="molecule type" value="Genomic_DNA"/>
</dbReference>
<organism evidence="2">
    <name type="scientific">Chromera velia CCMP2878</name>
    <dbReference type="NCBI Taxonomy" id="1169474"/>
    <lineage>
        <taxon>Eukaryota</taxon>
        <taxon>Sar</taxon>
        <taxon>Alveolata</taxon>
        <taxon>Colpodellida</taxon>
        <taxon>Chromeraceae</taxon>
        <taxon>Chromera</taxon>
    </lineage>
</organism>
<reference evidence="2" key="1">
    <citation type="submission" date="2014-11" db="EMBL/GenBank/DDBJ databases">
        <authorList>
            <person name="Otto D Thomas"/>
            <person name="Naeem Raeece"/>
        </authorList>
    </citation>
    <scope>NUCLEOTIDE SEQUENCE</scope>
</reference>
<proteinExistence type="predicted"/>
<sequence>MKSPDTDSRGQTPTTGPASSNPPPQENSIPSSTSSPASIRGTVGEKRVIGKFIVFVPLTLQDGHQCEVLLKGRRVGGCLDDDLTDRLRRELRSGDVIEVDFERIEEGAARDGSSPLYIARDCRVISLKVSSNTGAVRHVAPPPRGSNTPVQNPSEHEEKKTAASKTSKGGSAVEAAVACASLNDDGESVHADVHGDRPQEGQQEIVTVQGDSSRHCSERARVFGRWVVDVFLPSCGREVSSAHHFVPHESSFGEERDDQSPAKSPKGSRPVLDVAGGKGELSLILTLEGIDCILVDPRTVGGKLSRRQRKQMRKSGRGSFGVLREEFGGSSEAAQRCAEDAGAVIALHPDEATDAVVDTAVRLRVPFAVVPCCVFARLFPHRRLEEKPVSTHAQLCLYLMTKHPAIQACRLPFRGQNTVVYCTNFDRDSRGPLDPATAAVVEELHKEKVSVTAADSGH</sequence>
<feature type="region of interest" description="Disordered" evidence="1">
    <location>
        <begin position="248"/>
        <end position="273"/>
    </location>
</feature>
<gene>
    <name evidence="2" type="ORF">Cvel_9200</name>
</gene>
<dbReference type="PANTHER" id="PTHR36971:SF3">
    <property type="entry name" value="C3H1-TYPE DOMAIN-CONTAINING PROTEIN"/>
    <property type="match status" value="1"/>
</dbReference>
<accession>A0A0G4HX71</accession>
<protein>
    <recommendedName>
        <fullName evidence="3">Methyltransferase domain-containing protein</fullName>
    </recommendedName>
</protein>
<evidence type="ECO:0000256" key="1">
    <source>
        <dbReference type="SAM" id="MobiDB-lite"/>
    </source>
</evidence>
<dbReference type="PANTHER" id="PTHR36971">
    <property type="entry name" value="UNNAMED PRODUCT"/>
    <property type="match status" value="1"/>
</dbReference>
<feature type="compositionally biased region" description="Low complexity" evidence="1">
    <location>
        <begin position="28"/>
        <end position="39"/>
    </location>
</feature>
<feature type="compositionally biased region" description="Basic and acidic residues" evidence="1">
    <location>
        <begin position="251"/>
        <end position="260"/>
    </location>
</feature>
<dbReference type="AlphaFoldDB" id="A0A0G4HX71"/>
<feature type="region of interest" description="Disordered" evidence="1">
    <location>
        <begin position="135"/>
        <end position="170"/>
    </location>
</feature>
<feature type="compositionally biased region" description="Polar residues" evidence="1">
    <location>
        <begin position="9"/>
        <end position="19"/>
    </location>
</feature>
<feature type="region of interest" description="Disordered" evidence="1">
    <location>
        <begin position="1"/>
        <end position="40"/>
    </location>
</feature>